<dbReference type="AlphaFoldDB" id="A0A1J7HY75"/>
<dbReference type="InterPro" id="IPR032675">
    <property type="entry name" value="LRR_dom_sf"/>
</dbReference>
<evidence type="ECO:0000313" key="2">
    <source>
        <dbReference type="EMBL" id="OIW05507.1"/>
    </source>
</evidence>
<protein>
    <recommendedName>
        <fullName evidence="1">F-box domain-containing protein</fullName>
    </recommendedName>
</protein>
<dbReference type="SMART" id="SM00256">
    <property type="entry name" value="FBOX"/>
    <property type="match status" value="1"/>
</dbReference>
<dbReference type="PANTHER" id="PTHR31900:SF30">
    <property type="entry name" value="SUPERFAMILY PROTEIN, PUTATIVE-RELATED"/>
    <property type="match status" value="1"/>
</dbReference>
<dbReference type="InterPro" id="IPR053781">
    <property type="entry name" value="F-box_AtFBL13-like"/>
</dbReference>
<dbReference type="STRING" id="3871.A0A1J7HY75"/>
<dbReference type="EMBL" id="CM007369">
    <property type="protein sequence ID" value="OIW05507.1"/>
    <property type="molecule type" value="Genomic_DNA"/>
</dbReference>
<dbReference type="InterPro" id="IPR050232">
    <property type="entry name" value="FBL13/AtMIF1-like"/>
</dbReference>
<dbReference type="Gramene" id="OIW05507">
    <property type="protein sequence ID" value="OIW05507"/>
    <property type="gene ID" value="TanjilG_27637"/>
</dbReference>
<accession>A0A1J7HY75</accession>
<sequence>MAETVINDINNFSDDILCHILSFLPTKDAVATSVLSKRFRPLWLFAPSINFTQPNEDIGSWVVYSVMRMRGLKLPLKRFCLKINGPIYDADSFDISTWVNGAIQRGLENLDLSLSLSLDINFPLGNILGSKTLMVLKLNKLKVDNVFIDGFPCLKTMHLDDVVFKEHRHLMHLLSGCPNLEELHAVKPVVEDGYTFNHDEEFEVQSLQNLVTVRVSMADCIPMECIRQVKFLGFKEVYHHHH</sequence>
<dbReference type="InterPro" id="IPR055411">
    <property type="entry name" value="LRR_FXL15/At3g58940/PEG3-like"/>
</dbReference>
<dbReference type="OMA" id="CTEDRIS"/>
<gene>
    <name evidence="2" type="ORF">TanjilG_27637</name>
</gene>
<dbReference type="OrthoDB" id="1427045at2759"/>
<dbReference type="Gene3D" id="3.80.10.10">
    <property type="entry name" value="Ribonuclease Inhibitor"/>
    <property type="match status" value="1"/>
</dbReference>
<dbReference type="Pfam" id="PF00646">
    <property type="entry name" value="F-box"/>
    <property type="match status" value="1"/>
</dbReference>
<proteinExistence type="predicted"/>
<dbReference type="Pfam" id="PF24758">
    <property type="entry name" value="LRR_At5g56370"/>
    <property type="match status" value="1"/>
</dbReference>
<dbReference type="InterPro" id="IPR001810">
    <property type="entry name" value="F-box_dom"/>
</dbReference>
<dbReference type="InterPro" id="IPR036047">
    <property type="entry name" value="F-box-like_dom_sf"/>
</dbReference>
<dbReference type="SUPFAM" id="SSF81383">
    <property type="entry name" value="F-box domain"/>
    <property type="match status" value="1"/>
</dbReference>
<evidence type="ECO:0000259" key="1">
    <source>
        <dbReference type="SMART" id="SM00256"/>
    </source>
</evidence>
<keyword evidence="3" id="KW-1185">Reference proteome</keyword>
<dbReference type="SUPFAM" id="SSF52047">
    <property type="entry name" value="RNI-like"/>
    <property type="match status" value="1"/>
</dbReference>
<feature type="domain" description="F-box" evidence="1">
    <location>
        <begin position="12"/>
        <end position="51"/>
    </location>
</feature>
<evidence type="ECO:0000313" key="3">
    <source>
        <dbReference type="Proteomes" id="UP000188354"/>
    </source>
</evidence>
<organism evidence="2 3">
    <name type="scientific">Lupinus angustifolius</name>
    <name type="common">Narrow-leaved blue lupine</name>
    <dbReference type="NCBI Taxonomy" id="3871"/>
    <lineage>
        <taxon>Eukaryota</taxon>
        <taxon>Viridiplantae</taxon>
        <taxon>Streptophyta</taxon>
        <taxon>Embryophyta</taxon>
        <taxon>Tracheophyta</taxon>
        <taxon>Spermatophyta</taxon>
        <taxon>Magnoliopsida</taxon>
        <taxon>eudicotyledons</taxon>
        <taxon>Gunneridae</taxon>
        <taxon>Pentapetalae</taxon>
        <taxon>rosids</taxon>
        <taxon>fabids</taxon>
        <taxon>Fabales</taxon>
        <taxon>Fabaceae</taxon>
        <taxon>Papilionoideae</taxon>
        <taxon>50 kb inversion clade</taxon>
        <taxon>genistoids sensu lato</taxon>
        <taxon>core genistoids</taxon>
        <taxon>Genisteae</taxon>
        <taxon>Lupinus</taxon>
    </lineage>
</organism>
<dbReference type="PANTHER" id="PTHR31900">
    <property type="entry name" value="F-BOX/RNI SUPERFAMILY PROTEIN-RELATED"/>
    <property type="match status" value="1"/>
</dbReference>
<dbReference type="KEGG" id="lang:109356138"/>
<reference evidence="2 3" key="1">
    <citation type="journal article" date="2017" name="Plant Biotechnol. J.">
        <title>A comprehensive draft genome sequence for lupin (Lupinus angustifolius), an emerging health food: insights into plant-microbe interactions and legume evolution.</title>
        <authorList>
            <person name="Hane J.K."/>
            <person name="Ming Y."/>
            <person name="Kamphuis L.G."/>
            <person name="Nelson M.N."/>
            <person name="Garg G."/>
            <person name="Atkins C.A."/>
            <person name="Bayer P.E."/>
            <person name="Bravo A."/>
            <person name="Bringans S."/>
            <person name="Cannon S."/>
            <person name="Edwards D."/>
            <person name="Foley R."/>
            <person name="Gao L.L."/>
            <person name="Harrison M.J."/>
            <person name="Huang W."/>
            <person name="Hurgobin B."/>
            <person name="Li S."/>
            <person name="Liu C.W."/>
            <person name="McGrath A."/>
            <person name="Morahan G."/>
            <person name="Murray J."/>
            <person name="Weller J."/>
            <person name="Jian J."/>
            <person name="Singh K.B."/>
        </authorList>
    </citation>
    <scope>NUCLEOTIDE SEQUENCE [LARGE SCALE GENOMIC DNA]</scope>
    <source>
        <strain evidence="3">cv. Tanjil</strain>
        <tissue evidence="2">Whole plant</tissue>
    </source>
</reference>
<name>A0A1J7HY75_LUPAN</name>
<dbReference type="CDD" id="cd22160">
    <property type="entry name" value="F-box_AtFBL13-like"/>
    <property type="match status" value="1"/>
</dbReference>
<dbReference type="Proteomes" id="UP000188354">
    <property type="component" value="Chromosome LG09"/>
</dbReference>